<comment type="caution">
    <text evidence="1">The sequence shown here is derived from an EMBL/GenBank/DDBJ whole genome shotgun (WGS) entry which is preliminary data.</text>
</comment>
<proteinExistence type="predicted"/>
<evidence type="ECO:0000313" key="1">
    <source>
        <dbReference type="EMBL" id="PTQ79600.1"/>
    </source>
</evidence>
<gene>
    <name evidence="1" type="ORF">C8R21_12535</name>
</gene>
<sequence>MGLLPPLSGIAGKSNAKLYGAAIILHDVRVGITAIGYSVDAFNYGVGMEFVDEVSRNLTPGKSALVAEVDEYWTIPLGLRMEALGGIVVRQWRLDVEQDLIHNEIRAGFLVSYRATKAVFQYE</sequence>
<dbReference type="AlphaFoldDB" id="A0A2T5I706"/>
<evidence type="ECO:0000313" key="2">
    <source>
        <dbReference type="Proteomes" id="UP000244152"/>
    </source>
</evidence>
<accession>A0A2T5I706</accession>
<dbReference type="EMBL" id="QAOK01000025">
    <property type="protein sequence ID" value="PTQ79600.1"/>
    <property type="molecule type" value="Genomic_DNA"/>
</dbReference>
<protein>
    <submittedName>
        <fullName evidence="1">Uncharacterized protein DUF1269</fullName>
    </submittedName>
</protein>
<organism evidence="1 2">
    <name type="scientific">Nitrosospira multiformis</name>
    <dbReference type="NCBI Taxonomy" id="1231"/>
    <lineage>
        <taxon>Bacteria</taxon>
        <taxon>Pseudomonadati</taxon>
        <taxon>Pseudomonadota</taxon>
        <taxon>Betaproteobacteria</taxon>
        <taxon>Nitrosomonadales</taxon>
        <taxon>Nitrosomonadaceae</taxon>
        <taxon>Nitrosospira</taxon>
    </lineage>
</organism>
<name>A0A2T5I706_9PROT</name>
<dbReference type="RefSeq" id="WP_107762938.1">
    <property type="nucleotide sequence ID" value="NZ_QAOK01000025.1"/>
</dbReference>
<reference evidence="1 2" key="1">
    <citation type="submission" date="2018-04" db="EMBL/GenBank/DDBJ databases">
        <title>Active sludge and wastewater microbial communities from Klosterneuburg, Austria.</title>
        <authorList>
            <person name="Wagner M."/>
        </authorList>
    </citation>
    <scope>NUCLEOTIDE SEQUENCE [LARGE SCALE GENOMIC DNA]</scope>
    <source>
        <strain evidence="1 2">Nl12</strain>
    </source>
</reference>
<dbReference type="Proteomes" id="UP000244152">
    <property type="component" value="Unassembled WGS sequence"/>
</dbReference>